<organism evidence="1 2">
    <name type="scientific">Potamilus streckersoni</name>
    <dbReference type="NCBI Taxonomy" id="2493646"/>
    <lineage>
        <taxon>Eukaryota</taxon>
        <taxon>Metazoa</taxon>
        <taxon>Spiralia</taxon>
        <taxon>Lophotrochozoa</taxon>
        <taxon>Mollusca</taxon>
        <taxon>Bivalvia</taxon>
        <taxon>Autobranchia</taxon>
        <taxon>Heteroconchia</taxon>
        <taxon>Palaeoheterodonta</taxon>
        <taxon>Unionida</taxon>
        <taxon>Unionoidea</taxon>
        <taxon>Unionidae</taxon>
        <taxon>Ambleminae</taxon>
        <taxon>Lampsilini</taxon>
        <taxon>Potamilus</taxon>
    </lineage>
</organism>
<accession>A0AAE0VSH4</accession>
<evidence type="ECO:0000313" key="2">
    <source>
        <dbReference type="Proteomes" id="UP001195483"/>
    </source>
</evidence>
<dbReference type="AlphaFoldDB" id="A0AAE0VSH4"/>
<dbReference type="Proteomes" id="UP001195483">
    <property type="component" value="Unassembled WGS sequence"/>
</dbReference>
<reference evidence="1" key="3">
    <citation type="submission" date="2023-05" db="EMBL/GenBank/DDBJ databases">
        <authorList>
            <person name="Smith C.H."/>
        </authorList>
    </citation>
    <scope>NUCLEOTIDE SEQUENCE</scope>
    <source>
        <strain evidence="1">CHS0354</strain>
        <tissue evidence="1">Mantle</tissue>
    </source>
</reference>
<dbReference type="EMBL" id="JAEAOA010000355">
    <property type="protein sequence ID" value="KAK3587522.1"/>
    <property type="molecule type" value="Genomic_DNA"/>
</dbReference>
<gene>
    <name evidence="1" type="ORF">CHS0354_004804</name>
</gene>
<sequence>MQDQHDQSVLNGFVLRSNAANVHNLTIPHPVQSHNHKNNGSFKMKPQLYDGTEGLDDYLSQFEIASELNGWDYNLKSLYLASSLTGCAHALLNVLTSAQRRDYKSLVNVLNL</sequence>
<reference evidence="1" key="2">
    <citation type="journal article" date="2021" name="Genome Biol. Evol.">
        <title>Developing a high-quality reference genome for a parasitic bivalve with doubly uniparental inheritance (Bivalvia: Unionida).</title>
        <authorList>
            <person name="Smith C.H."/>
        </authorList>
    </citation>
    <scope>NUCLEOTIDE SEQUENCE</scope>
    <source>
        <strain evidence="1">CHS0354</strain>
        <tissue evidence="1">Mantle</tissue>
    </source>
</reference>
<evidence type="ECO:0000313" key="1">
    <source>
        <dbReference type="EMBL" id="KAK3587522.1"/>
    </source>
</evidence>
<comment type="caution">
    <text evidence="1">The sequence shown here is derived from an EMBL/GenBank/DDBJ whole genome shotgun (WGS) entry which is preliminary data.</text>
</comment>
<keyword evidence="2" id="KW-1185">Reference proteome</keyword>
<name>A0AAE0VSH4_9BIVA</name>
<reference evidence="1" key="1">
    <citation type="journal article" date="2021" name="Genome Biol. Evol.">
        <title>A High-Quality Reference Genome for a Parasitic Bivalve with Doubly Uniparental Inheritance (Bivalvia: Unionida).</title>
        <authorList>
            <person name="Smith C.H."/>
        </authorList>
    </citation>
    <scope>NUCLEOTIDE SEQUENCE</scope>
    <source>
        <strain evidence="1">CHS0354</strain>
    </source>
</reference>
<protein>
    <submittedName>
        <fullName evidence="1">Uncharacterized protein</fullName>
    </submittedName>
</protein>
<proteinExistence type="predicted"/>